<evidence type="ECO:0000313" key="4">
    <source>
        <dbReference type="Proteomes" id="UP000886819"/>
    </source>
</evidence>
<comment type="caution">
    <text evidence="3">The sequence shown here is derived from an EMBL/GenBank/DDBJ whole genome shotgun (WGS) entry which is preliminary data.</text>
</comment>
<organism evidence="3 4">
    <name type="scientific">Candidatus Avichristensenella intestinipullorum</name>
    <dbReference type="NCBI Taxonomy" id="2840693"/>
    <lineage>
        <taxon>Bacteria</taxon>
        <taxon>Bacillati</taxon>
        <taxon>Bacillota</taxon>
        <taxon>Clostridia</taxon>
        <taxon>Candidatus Avichristensenella</taxon>
    </lineage>
</organism>
<evidence type="ECO:0000256" key="1">
    <source>
        <dbReference type="ARBA" id="ARBA00023125"/>
    </source>
</evidence>
<dbReference type="PANTHER" id="PTHR46558:SF13">
    <property type="entry name" value="HTH-TYPE TRANSCRIPTIONAL REGULATOR IMMR"/>
    <property type="match status" value="1"/>
</dbReference>
<dbReference type="Pfam" id="PF01381">
    <property type="entry name" value="HTH_3"/>
    <property type="match status" value="1"/>
</dbReference>
<sequence length="61" mass="6885">MKMQKSNIAYNLTTLRQLNKFSQEEVAERIGVSRQAVAKWEAGQSVPDILNCDALAKLYDV</sequence>
<accession>A0A9D0YUR3</accession>
<dbReference type="SUPFAM" id="SSF47413">
    <property type="entry name" value="lambda repressor-like DNA-binding domains"/>
    <property type="match status" value="1"/>
</dbReference>
<dbReference type="SMART" id="SM00530">
    <property type="entry name" value="HTH_XRE"/>
    <property type="match status" value="1"/>
</dbReference>
<feature type="non-terminal residue" evidence="3">
    <location>
        <position position="61"/>
    </location>
</feature>
<dbReference type="InterPro" id="IPR010982">
    <property type="entry name" value="Lambda_DNA-bd_dom_sf"/>
</dbReference>
<dbReference type="CDD" id="cd00093">
    <property type="entry name" value="HTH_XRE"/>
    <property type="match status" value="1"/>
</dbReference>
<dbReference type="Gene3D" id="1.10.260.40">
    <property type="entry name" value="lambda repressor-like DNA-binding domains"/>
    <property type="match status" value="1"/>
</dbReference>
<protein>
    <submittedName>
        <fullName evidence="3">Helix-turn-helix transcriptional regulator</fullName>
    </submittedName>
</protein>
<dbReference type="InterPro" id="IPR001387">
    <property type="entry name" value="Cro/C1-type_HTH"/>
</dbReference>
<proteinExistence type="predicted"/>
<dbReference type="PROSITE" id="PS50943">
    <property type="entry name" value="HTH_CROC1"/>
    <property type="match status" value="1"/>
</dbReference>
<evidence type="ECO:0000259" key="2">
    <source>
        <dbReference type="PROSITE" id="PS50943"/>
    </source>
</evidence>
<dbReference type="EMBL" id="DVFI01000018">
    <property type="protein sequence ID" value="HIQ62230.1"/>
    <property type="molecule type" value="Genomic_DNA"/>
</dbReference>
<dbReference type="GO" id="GO:0003677">
    <property type="term" value="F:DNA binding"/>
    <property type="evidence" value="ECO:0007669"/>
    <property type="project" value="UniProtKB-KW"/>
</dbReference>
<reference evidence="3" key="2">
    <citation type="journal article" date="2021" name="PeerJ">
        <title>Extensive microbial diversity within the chicken gut microbiome revealed by metagenomics and culture.</title>
        <authorList>
            <person name="Gilroy R."/>
            <person name="Ravi A."/>
            <person name="Getino M."/>
            <person name="Pursley I."/>
            <person name="Horton D.L."/>
            <person name="Alikhan N.F."/>
            <person name="Baker D."/>
            <person name="Gharbi K."/>
            <person name="Hall N."/>
            <person name="Watson M."/>
            <person name="Adriaenssens E.M."/>
            <person name="Foster-Nyarko E."/>
            <person name="Jarju S."/>
            <person name="Secka A."/>
            <person name="Antonio M."/>
            <person name="Oren A."/>
            <person name="Chaudhuri R.R."/>
            <person name="La Ragione R."/>
            <person name="Hildebrand F."/>
            <person name="Pallen M.J."/>
        </authorList>
    </citation>
    <scope>NUCLEOTIDE SEQUENCE</scope>
    <source>
        <strain evidence="3">ChiHile30-977</strain>
    </source>
</reference>
<dbReference type="Proteomes" id="UP000886819">
    <property type="component" value="Unassembled WGS sequence"/>
</dbReference>
<dbReference type="AlphaFoldDB" id="A0A9D0YUR3"/>
<evidence type="ECO:0000313" key="3">
    <source>
        <dbReference type="EMBL" id="HIQ62230.1"/>
    </source>
</evidence>
<feature type="domain" description="HTH cro/C1-type" evidence="2">
    <location>
        <begin position="12"/>
        <end position="61"/>
    </location>
</feature>
<gene>
    <name evidence="3" type="ORF">IAA66_01425</name>
</gene>
<reference evidence="3" key="1">
    <citation type="submission" date="2020-10" db="EMBL/GenBank/DDBJ databases">
        <authorList>
            <person name="Gilroy R."/>
        </authorList>
    </citation>
    <scope>NUCLEOTIDE SEQUENCE</scope>
    <source>
        <strain evidence="3">ChiHile30-977</strain>
    </source>
</reference>
<name>A0A9D0YUR3_9FIRM</name>
<keyword evidence="1" id="KW-0238">DNA-binding</keyword>
<dbReference type="PANTHER" id="PTHR46558">
    <property type="entry name" value="TRACRIPTIONAL REGULATORY PROTEIN-RELATED-RELATED"/>
    <property type="match status" value="1"/>
</dbReference>